<dbReference type="SUPFAM" id="SSF109604">
    <property type="entry name" value="HD-domain/PDEase-like"/>
    <property type="match status" value="1"/>
</dbReference>
<gene>
    <name evidence="2" type="ORF">AADV58_13110</name>
</gene>
<dbReference type="EMBL" id="CP151406">
    <property type="protein sequence ID" value="WZJ20879.1"/>
    <property type="molecule type" value="Genomic_DNA"/>
</dbReference>
<evidence type="ECO:0000313" key="2">
    <source>
        <dbReference type="EMBL" id="WZJ20879.1"/>
    </source>
</evidence>
<dbReference type="PROSITE" id="PS51833">
    <property type="entry name" value="HDOD"/>
    <property type="match status" value="1"/>
</dbReference>
<evidence type="ECO:0000313" key="3">
    <source>
        <dbReference type="Proteomes" id="UP001479520"/>
    </source>
</evidence>
<dbReference type="PANTHER" id="PTHR33525">
    <property type="match status" value="1"/>
</dbReference>
<proteinExistence type="predicted"/>
<evidence type="ECO:0000259" key="1">
    <source>
        <dbReference type="PROSITE" id="PS51833"/>
    </source>
</evidence>
<dbReference type="InterPro" id="IPR035919">
    <property type="entry name" value="EAL_sf"/>
</dbReference>
<dbReference type="Proteomes" id="UP001479520">
    <property type="component" value="Chromosome"/>
</dbReference>
<dbReference type="RefSeq" id="WP_341743405.1">
    <property type="nucleotide sequence ID" value="NZ_CP151406.1"/>
</dbReference>
<keyword evidence="3" id="KW-1185">Reference proteome</keyword>
<accession>A0ABZ2XHC2</accession>
<organism evidence="2 3">
    <name type="scientific">Azonexus hydrophilus</name>
    <dbReference type="NCBI Taxonomy" id="418702"/>
    <lineage>
        <taxon>Bacteria</taxon>
        <taxon>Pseudomonadati</taxon>
        <taxon>Pseudomonadota</taxon>
        <taxon>Betaproteobacteria</taxon>
        <taxon>Rhodocyclales</taxon>
        <taxon>Azonexaceae</taxon>
        <taxon>Azonexus</taxon>
    </lineage>
</organism>
<sequence length="431" mass="46752">MQFLRKLFGLLRPETPPAPVEKPPAQPAAPGAATPVAERILFVWQEMLDGQSQIAGYRLQARALDKRNVISGTAIRAALLAENVHHAGGQRPLLISLTVEQWQTADFSEIIAPQTFILLSDLESDPAPQQRLAEIRAAGARTAIHDDAAGTDSADWPLDLVLFAFRKTELATQEKHLQSLRQRPGLLLVADGVESWAEHRLCQRIGFKLSIGGFAGTRDQEAPPGKISESRLVVLDMLNQIRSDAELGALAATALRDPAVVVKLLDMANSPLYGLPRKVASLEEAITLLGRDALYRWLSLALFNIEGNDGRDRTLLVLALCRAALLEGLATGHGKQTADEAFLVGLLSIADSLLDRPMAEVLAHIHLPAAVKAALLHNEGHHARFLQLAIMLERCRLDQAVVLAGALQLSPATLIESYRKALGWASAVLDQ</sequence>
<dbReference type="InterPro" id="IPR013976">
    <property type="entry name" value="HDOD"/>
</dbReference>
<dbReference type="SUPFAM" id="SSF141868">
    <property type="entry name" value="EAL domain-like"/>
    <property type="match status" value="1"/>
</dbReference>
<dbReference type="InterPro" id="IPR052340">
    <property type="entry name" value="RNase_Y/CdgJ"/>
</dbReference>
<protein>
    <submittedName>
        <fullName evidence="2">HDOD domain-containing protein</fullName>
    </submittedName>
</protein>
<dbReference type="PANTHER" id="PTHR33525:SF4">
    <property type="entry name" value="CYCLIC DI-GMP PHOSPHODIESTERASE CDGJ"/>
    <property type="match status" value="1"/>
</dbReference>
<feature type="domain" description="HDOD" evidence="1">
    <location>
        <begin position="227"/>
        <end position="411"/>
    </location>
</feature>
<reference evidence="2 3" key="1">
    <citation type="submission" date="2024-04" db="EMBL/GenBank/DDBJ databases">
        <title>Dissimilatory iodate-reducing microorganisms contribute to the enrichment of iodine in groundwater.</title>
        <authorList>
            <person name="Jiang Z."/>
        </authorList>
    </citation>
    <scope>NUCLEOTIDE SEQUENCE [LARGE SCALE GENOMIC DNA]</scope>
    <source>
        <strain evidence="2 3">NCP973</strain>
    </source>
</reference>
<name>A0ABZ2XHC2_9RHOO</name>
<dbReference type="Pfam" id="PF08668">
    <property type="entry name" value="HDOD"/>
    <property type="match status" value="1"/>
</dbReference>
<dbReference type="Gene3D" id="1.10.3210.10">
    <property type="entry name" value="Hypothetical protein af1432"/>
    <property type="match status" value="1"/>
</dbReference>